<dbReference type="Proteomes" id="UP000677228">
    <property type="component" value="Unassembled WGS sequence"/>
</dbReference>
<protein>
    <submittedName>
        <fullName evidence="1">Uncharacterized protein</fullName>
    </submittedName>
</protein>
<feature type="non-terminal residue" evidence="1">
    <location>
        <position position="1"/>
    </location>
</feature>
<dbReference type="PANTHER" id="PTHR10656">
    <property type="entry name" value="CELL FATE DETERMINING PROTEIN MAB21-RELATED"/>
    <property type="match status" value="1"/>
</dbReference>
<name>A0A8S2FZ06_9BILA</name>
<dbReference type="Proteomes" id="UP000682733">
    <property type="component" value="Unassembled WGS sequence"/>
</dbReference>
<dbReference type="Gene3D" id="1.10.1410.40">
    <property type="match status" value="1"/>
</dbReference>
<dbReference type="PANTHER" id="PTHR10656:SF69">
    <property type="entry name" value="MAB-21-LIKE HHH_H2TH-LIKE DOMAIN-CONTAINING PROTEIN"/>
    <property type="match status" value="1"/>
</dbReference>
<feature type="non-terminal residue" evidence="1">
    <location>
        <position position="157"/>
    </location>
</feature>
<comment type="caution">
    <text evidence="1">The sequence shown here is derived from an EMBL/GenBank/DDBJ whole genome shotgun (WGS) entry which is preliminary data.</text>
</comment>
<proteinExistence type="predicted"/>
<organism evidence="1 3">
    <name type="scientific">Didymodactylos carnosus</name>
    <dbReference type="NCBI Taxonomy" id="1234261"/>
    <lineage>
        <taxon>Eukaryota</taxon>
        <taxon>Metazoa</taxon>
        <taxon>Spiralia</taxon>
        <taxon>Gnathifera</taxon>
        <taxon>Rotifera</taxon>
        <taxon>Eurotatoria</taxon>
        <taxon>Bdelloidea</taxon>
        <taxon>Philodinida</taxon>
        <taxon>Philodinidae</taxon>
        <taxon>Didymodactylos</taxon>
    </lineage>
</organism>
<evidence type="ECO:0000313" key="1">
    <source>
        <dbReference type="EMBL" id="CAF1593077.1"/>
    </source>
</evidence>
<dbReference type="EMBL" id="CAJNOK010048694">
    <property type="protein sequence ID" value="CAF1593077.1"/>
    <property type="molecule type" value="Genomic_DNA"/>
</dbReference>
<accession>A0A8S2FZ06</accession>
<dbReference type="AlphaFoldDB" id="A0A8S2FZ06"/>
<gene>
    <name evidence="1" type="ORF">OVA965_LOCUS41658</name>
    <name evidence="2" type="ORF">TMI583_LOCUS43366</name>
</gene>
<evidence type="ECO:0000313" key="3">
    <source>
        <dbReference type="Proteomes" id="UP000677228"/>
    </source>
</evidence>
<evidence type="ECO:0000313" key="2">
    <source>
        <dbReference type="EMBL" id="CAF4397961.1"/>
    </source>
</evidence>
<dbReference type="EMBL" id="CAJOBA010072186">
    <property type="protein sequence ID" value="CAF4397961.1"/>
    <property type="molecule type" value="Genomic_DNA"/>
</dbReference>
<sequence>RTTTNQIREGRTEYIKRAEECDLVIAFKLKFIPSVCRTSFNRIKQNRPQLYKNIRNLNVYLVPKWSQKTPSDQGLLEFRLSFSVIEGKIAECRTENEKILNAVARSIYYKYIHRSKTVKQHQQYITSYFIKTCFLWMCEEYYIDNVIVYLERPSFDR</sequence>
<reference evidence="1" key="1">
    <citation type="submission" date="2021-02" db="EMBL/GenBank/DDBJ databases">
        <authorList>
            <person name="Nowell W R."/>
        </authorList>
    </citation>
    <scope>NUCLEOTIDE SEQUENCE</scope>
</reference>